<keyword evidence="16" id="KW-1185">Reference proteome</keyword>
<dbReference type="PANTHER" id="PTHR45528:SF1">
    <property type="entry name" value="SENSOR HISTIDINE KINASE CPXA"/>
    <property type="match status" value="1"/>
</dbReference>
<dbReference type="InterPro" id="IPR003661">
    <property type="entry name" value="HisK_dim/P_dom"/>
</dbReference>
<evidence type="ECO:0000256" key="2">
    <source>
        <dbReference type="ARBA" id="ARBA00004651"/>
    </source>
</evidence>
<dbReference type="Pfam" id="PF00672">
    <property type="entry name" value="HAMP"/>
    <property type="match status" value="1"/>
</dbReference>
<evidence type="ECO:0000313" key="15">
    <source>
        <dbReference type="EMBL" id="MBU5676640.1"/>
    </source>
</evidence>
<dbReference type="InterPro" id="IPR003594">
    <property type="entry name" value="HATPase_dom"/>
</dbReference>
<dbReference type="Pfam" id="PF02518">
    <property type="entry name" value="HATPase_c"/>
    <property type="match status" value="1"/>
</dbReference>
<reference evidence="15 16" key="1">
    <citation type="submission" date="2021-06" db="EMBL/GenBank/DDBJ databases">
        <authorList>
            <person name="Sun Q."/>
            <person name="Li D."/>
        </authorList>
    </citation>
    <scope>NUCLEOTIDE SEQUENCE [LARGE SCALE GENOMIC DNA]</scope>
    <source>
        <strain evidence="15 16">MSJ-5</strain>
    </source>
</reference>
<comment type="catalytic activity">
    <reaction evidence="1">
        <text>ATP + protein L-histidine = ADP + protein N-phospho-L-histidine.</text>
        <dbReference type="EC" id="2.7.13.3"/>
    </reaction>
</comment>
<keyword evidence="5" id="KW-0597">Phosphoprotein</keyword>
<dbReference type="Pfam" id="PF00512">
    <property type="entry name" value="HisKA"/>
    <property type="match status" value="1"/>
</dbReference>
<dbReference type="SMART" id="SM00387">
    <property type="entry name" value="HATPase_c"/>
    <property type="match status" value="1"/>
</dbReference>
<evidence type="ECO:0000256" key="12">
    <source>
        <dbReference type="SAM" id="Phobius"/>
    </source>
</evidence>
<keyword evidence="12" id="KW-0812">Transmembrane</keyword>
<evidence type="ECO:0000256" key="7">
    <source>
        <dbReference type="ARBA" id="ARBA00022741"/>
    </source>
</evidence>
<comment type="subcellular location">
    <subcellularLocation>
        <location evidence="2">Cell membrane</location>
        <topology evidence="2">Multi-pass membrane protein</topology>
    </subcellularLocation>
</comment>
<dbReference type="EMBL" id="JAHLQK010000003">
    <property type="protein sequence ID" value="MBU5676640.1"/>
    <property type="molecule type" value="Genomic_DNA"/>
</dbReference>
<keyword evidence="11 12" id="KW-0472">Membrane</keyword>
<organism evidence="15 16">
    <name type="scientific">Alkaliphilus flagellatus</name>
    <dbReference type="NCBI Taxonomy" id="2841507"/>
    <lineage>
        <taxon>Bacteria</taxon>
        <taxon>Bacillati</taxon>
        <taxon>Bacillota</taxon>
        <taxon>Clostridia</taxon>
        <taxon>Peptostreptococcales</taxon>
        <taxon>Natronincolaceae</taxon>
        <taxon>Alkaliphilus</taxon>
    </lineage>
</organism>
<evidence type="ECO:0000256" key="9">
    <source>
        <dbReference type="ARBA" id="ARBA00022840"/>
    </source>
</evidence>
<dbReference type="InterPro" id="IPR003660">
    <property type="entry name" value="HAMP_dom"/>
</dbReference>
<proteinExistence type="predicted"/>
<evidence type="ECO:0000256" key="11">
    <source>
        <dbReference type="ARBA" id="ARBA00023136"/>
    </source>
</evidence>
<dbReference type="SMART" id="SM00304">
    <property type="entry name" value="HAMP"/>
    <property type="match status" value="1"/>
</dbReference>
<keyword evidence="7" id="KW-0547">Nucleotide-binding</keyword>
<protein>
    <recommendedName>
        <fullName evidence="3">histidine kinase</fullName>
        <ecNumber evidence="3">2.7.13.3</ecNumber>
    </recommendedName>
</protein>
<dbReference type="CDD" id="cd06225">
    <property type="entry name" value="HAMP"/>
    <property type="match status" value="1"/>
</dbReference>
<evidence type="ECO:0000256" key="3">
    <source>
        <dbReference type="ARBA" id="ARBA00012438"/>
    </source>
</evidence>
<keyword evidence="4" id="KW-1003">Cell membrane</keyword>
<evidence type="ECO:0000256" key="4">
    <source>
        <dbReference type="ARBA" id="ARBA00022475"/>
    </source>
</evidence>
<evidence type="ECO:0000259" key="14">
    <source>
        <dbReference type="PROSITE" id="PS50885"/>
    </source>
</evidence>
<keyword evidence="12" id="KW-1133">Transmembrane helix</keyword>
<evidence type="ECO:0000256" key="6">
    <source>
        <dbReference type="ARBA" id="ARBA00022679"/>
    </source>
</evidence>
<feature type="transmembrane region" description="Helical" evidence="12">
    <location>
        <begin position="168"/>
        <end position="186"/>
    </location>
</feature>
<name>A0ABS6G2E1_9FIRM</name>
<dbReference type="InterPro" id="IPR005467">
    <property type="entry name" value="His_kinase_dom"/>
</dbReference>
<dbReference type="PROSITE" id="PS50109">
    <property type="entry name" value="HIS_KIN"/>
    <property type="match status" value="1"/>
</dbReference>
<evidence type="ECO:0000259" key="13">
    <source>
        <dbReference type="PROSITE" id="PS50109"/>
    </source>
</evidence>
<evidence type="ECO:0000256" key="8">
    <source>
        <dbReference type="ARBA" id="ARBA00022777"/>
    </source>
</evidence>
<comment type="caution">
    <text evidence="15">The sequence shown here is derived from an EMBL/GenBank/DDBJ whole genome shotgun (WGS) entry which is preliminary data.</text>
</comment>
<gene>
    <name evidence="15" type="ORF">KQI88_09435</name>
</gene>
<feature type="domain" description="HAMP" evidence="14">
    <location>
        <begin position="188"/>
        <end position="240"/>
    </location>
</feature>
<dbReference type="SMART" id="SM00388">
    <property type="entry name" value="HisKA"/>
    <property type="match status" value="1"/>
</dbReference>
<evidence type="ECO:0000313" key="16">
    <source>
        <dbReference type="Proteomes" id="UP000779508"/>
    </source>
</evidence>
<dbReference type="GO" id="GO:0016301">
    <property type="term" value="F:kinase activity"/>
    <property type="evidence" value="ECO:0007669"/>
    <property type="project" value="UniProtKB-KW"/>
</dbReference>
<evidence type="ECO:0000256" key="1">
    <source>
        <dbReference type="ARBA" id="ARBA00000085"/>
    </source>
</evidence>
<keyword evidence="10" id="KW-0902">Two-component regulatory system</keyword>
<dbReference type="PROSITE" id="PS50885">
    <property type="entry name" value="HAMP"/>
    <property type="match status" value="1"/>
</dbReference>
<keyword evidence="9" id="KW-0067">ATP-binding</keyword>
<dbReference type="CDD" id="cd00075">
    <property type="entry name" value="HATPase"/>
    <property type="match status" value="1"/>
</dbReference>
<dbReference type="EC" id="2.7.13.3" evidence="3"/>
<feature type="transmembrane region" description="Helical" evidence="12">
    <location>
        <begin position="12"/>
        <end position="29"/>
    </location>
</feature>
<dbReference type="RefSeq" id="WP_216416639.1">
    <property type="nucleotide sequence ID" value="NZ_JAHLQK010000003.1"/>
</dbReference>
<dbReference type="PANTHER" id="PTHR45528">
    <property type="entry name" value="SENSOR HISTIDINE KINASE CPXA"/>
    <property type="match status" value="1"/>
</dbReference>
<dbReference type="InterPro" id="IPR050398">
    <property type="entry name" value="HssS/ArlS-like"/>
</dbReference>
<dbReference type="CDD" id="cd00082">
    <property type="entry name" value="HisKA"/>
    <property type="match status" value="1"/>
</dbReference>
<evidence type="ECO:0000256" key="5">
    <source>
        <dbReference type="ARBA" id="ARBA00022553"/>
    </source>
</evidence>
<accession>A0ABS6G2E1</accession>
<evidence type="ECO:0000256" key="10">
    <source>
        <dbReference type="ARBA" id="ARBA00023012"/>
    </source>
</evidence>
<sequence>MFSSIRQKIISIYGFLILIPLIIINYMAIENIRQSTFQEIEVNSLKTANIISSISRDNMNNLVSLKRIVKQYSPTLGGRIIILNMDKRILVDSFHILENEIINNNEIRGALNLEEKIGYYIKGGTNILQVAVPISTLVEGNRQAVGAVLVSVNTDDAIDHVRDFRIRLISISIVAAAIGMIIAALASNEISKPIVLFSQAARKIEQGNLGETVNISGRDEIGRLAENFNLMSRELYRIDKGRNQFIGDVSHELKTPLASVKALIDSLLYGEDNIETYREYLIDIDSEVDRLTNLVEKLLNLSKIKEKGLKKVPASLNELVVDSIKVVRPLIQSADIYINTNVQNDPTVLCDPERIKEVLINLIDNAIKYIDSSKSEKYINVSGKKYDSYYLLSIEDNGIGISEKDLESIFEKFYRADTSRSRDTGGAGIGLSIVDNILKGHEWKITVDSQLGNGTVFQIKIPNKFLLVS</sequence>
<dbReference type="Proteomes" id="UP000779508">
    <property type="component" value="Unassembled WGS sequence"/>
</dbReference>
<keyword evidence="6" id="KW-0808">Transferase</keyword>
<feature type="domain" description="Histidine kinase" evidence="13">
    <location>
        <begin position="248"/>
        <end position="465"/>
    </location>
</feature>
<keyword evidence="8 15" id="KW-0418">Kinase</keyword>